<keyword evidence="3" id="KW-1185">Reference proteome</keyword>
<dbReference type="RefSeq" id="WP_188524330.1">
    <property type="nucleotide sequence ID" value="NZ_BMDG01000009.1"/>
</dbReference>
<dbReference type="Pfam" id="PF13489">
    <property type="entry name" value="Methyltransf_23"/>
    <property type="match status" value="1"/>
</dbReference>
<reference evidence="3" key="1">
    <citation type="journal article" date="2019" name="Int. J. Syst. Evol. Microbiol.">
        <title>The Global Catalogue of Microorganisms (GCM) 10K type strain sequencing project: providing services to taxonomists for standard genome sequencing and annotation.</title>
        <authorList>
            <consortium name="The Broad Institute Genomics Platform"/>
            <consortium name="The Broad Institute Genome Sequencing Center for Infectious Disease"/>
            <person name="Wu L."/>
            <person name="Ma J."/>
        </authorList>
    </citation>
    <scope>NUCLEOTIDE SEQUENCE [LARGE SCALE GENOMIC DNA]</scope>
    <source>
        <strain evidence="3">CCM 8653</strain>
    </source>
</reference>
<dbReference type="PANTHER" id="PTHR43861">
    <property type="entry name" value="TRANS-ACONITATE 2-METHYLTRANSFERASE-RELATED"/>
    <property type="match status" value="1"/>
</dbReference>
<name>A0ABQ2BB28_9MICO</name>
<accession>A0ABQ2BB28</accession>
<evidence type="ECO:0000313" key="2">
    <source>
        <dbReference type="EMBL" id="GGI09817.1"/>
    </source>
</evidence>
<feature type="region of interest" description="Disordered" evidence="1">
    <location>
        <begin position="191"/>
        <end position="215"/>
    </location>
</feature>
<proteinExistence type="predicted"/>
<dbReference type="Proteomes" id="UP000632535">
    <property type="component" value="Unassembled WGS sequence"/>
</dbReference>
<dbReference type="EMBL" id="BMDG01000009">
    <property type="protein sequence ID" value="GGI09817.1"/>
    <property type="molecule type" value="Genomic_DNA"/>
</dbReference>
<evidence type="ECO:0000256" key="1">
    <source>
        <dbReference type="SAM" id="MobiDB-lite"/>
    </source>
</evidence>
<comment type="caution">
    <text evidence="2">The sequence shown here is derived from an EMBL/GenBank/DDBJ whole genome shotgun (WGS) entry which is preliminary data.</text>
</comment>
<feature type="compositionally biased region" description="Polar residues" evidence="1">
    <location>
        <begin position="198"/>
        <end position="215"/>
    </location>
</feature>
<dbReference type="InterPro" id="IPR029063">
    <property type="entry name" value="SAM-dependent_MTases_sf"/>
</dbReference>
<evidence type="ECO:0000313" key="3">
    <source>
        <dbReference type="Proteomes" id="UP000632535"/>
    </source>
</evidence>
<sequence>MTRSPRAPLAPLAPNASLRWDVVRRELPHRRARVLEVGCGQGGFGSRIAARHDYTAVEIDAASWAVADARVRAVDPGARVLHGSVSALRPTETFDVVCAFEVLEHLEDDAGALAEWAARVRPGGVLLLSVPAWPARFGPWDTLAGHFRRYEPAALAGLLRGAGLVDAHVRVYGAPLGYLLEAVRDRTVAAAGRHGPTASDSMTERTSGSGRKFQPSTRMTGTVIAVGTWPFRLLQRAFPRSGTGLVARARQPQSSPEEESP</sequence>
<protein>
    <recommendedName>
        <fullName evidence="4">Methyltransferase type 11</fullName>
    </recommendedName>
</protein>
<dbReference type="Gene3D" id="3.40.50.150">
    <property type="entry name" value="Vaccinia Virus protein VP39"/>
    <property type="match status" value="1"/>
</dbReference>
<feature type="region of interest" description="Disordered" evidence="1">
    <location>
        <begin position="242"/>
        <end position="261"/>
    </location>
</feature>
<organism evidence="2 3">
    <name type="scientific">Isoptericola cucumis</name>
    <dbReference type="NCBI Taxonomy" id="1776856"/>
    <lineage>
        <taxon>Bacteria</taxon>
        <taxon>Bacillati</taxon>
        <taxon>Actinomycetota</taxon>
        <taxon>Actinomycetes</taxon>
        <taxon>Micrococcales</taxon>
        <taxon>Promicromonosporaceae</taxon>
        <taxon>Isoptericola</taxon>
    </lineage>
</organism>
<dbReference type="CDD" id="cd02440">
    <property type="entry name" value="AdoMet_MTases"/>
    <property type="match status" value="1"/>
</dbReference>
<dbReference type="PANTHER" id="PTHR43861:SF1">
    <property type="entry name" value="TRANS-ACONITATE 2-METHYLTRANSFERASE"/>
    <property type="match status" value="1"/>
</dbReference>
<evidence type="ECO:0008006" key="4">
    <source>
        <dbReference type="Google" id="ProtNLM"/>
    </source>
</evidence>
<gene>
    <name evidence="2" type="ORF">GCM10007368_28090</name>
</gene>
<dbReference type="SUPFAM" id="SSF53335">
    <property type="entry name" value="S-adenosyl-L-methionine-dependent methyltransferases"/>
    <property type="match status" value="1"/>
</dbReference>